<accession>A0ACC1Q0E1</accession>
<evidence type="ECO:0000313" key="2">
    <source>
        <dbReference type="Proteomes" id="UP001144978"/>
    </source>
</evidence>
<comment type="caution">
    <text evidence="1">The sequence shown here is derived from an EMBL/GenBank/DDBJ whole genome shotgun (WGS) entry which is preliminary data.</text>
</comment>
<dbReference type="Proteomes" id="UP001144978">
    <property type="component" value="Unassembled WGS sequence"/>
</dbReference>
<protein>
    <submittedName>
        <fullName evidence="1">Uncharacterized protein</fullName>
    </submittedName>
</protein>
<sequence length="555" mass="62549">MEGTLAHRQLLDNIYASYQWLATYIDSTLLTQVRNSARLDNARRLCREFSSTLIQHAAVVPERDLETMEQNLASMVLSLAQASHGVSSTSPHIQLGLRQTSGGRPAVEISPDDLHALSQGRATHRQIASLYGCHPRTIRRRLLAFGLSSPGLPVFVEEPQPDGSTTIRHNPGVSSDLSQLSDDQLDSVLLEVHNQFPSFGRRMLDGYLLAFGERVPRRRIEEAFARVLGPSVAAFGPRRIERRVYTVPGPNALWHHDGQHGLIRWKLVIHAFIDGFSRFVLGMRVHDNNRAKTVLDLFEDIASVYGYPSRVRGDHGTENLLVAARMEDVRGLERGSYIWGRSVHNIRIERLWVDVTMGFGSKWKLLFYELETVHGLDVGNDAHIWLLHHIFLPNLNRDAEIWAATWNQHIVGRRGERHMAPAQMYLHGLAEHGQCGLLPLADDAPEPPANGSADDAYAGYGIDWADLEHSRIREHHDMHNPNDGDPSNPFLSNQPNHLSHVEVPDTRCPFTHEQLQLLDTQLSLLPCSQQNTVQGYTELWLAALHYSRVICDMPM</sequence>
<keyword evidence="2" id="KW-1185">Reference proteome</keyword>
<organism evidence="1 2">
    <name type="scientific">Trametes sanguinea</name>
    <dbReference type="NCBI Taxonomy" id="158606"/>
    <lineage>
        <taxon>Eukaryota</taxon>
        <taxon>Fungi</taxon>
        <taxon>Dikarya</taxon>
        <taxon>Basidiomycota</taxon>
        <taxon>Agaricomycotina</taxon>
        <taxon>Agaricomycetes</taxon>
        <taxon>Polyporales</taxon>
        <taxon>Polyporaceae</taxon>
        <taxon>Trametes</taxon>
    </lineage>
</organism>
<evidence type="ECO:0000313" key="1">
    <source>
        <dbReference type="EMBL" id="KAJ3007432.1"/>
    </source>
</evidence>
<reference evidence="1" key="1">
    <citation type="submission" date="2022-08" db="EMBL/GenBank/DDBJ databases">
        <title>Genome Sequence of Pycnoporus sanguineus.</title>
        <authorList>
            <person name="Buettner E."/>
        </authorList>
    </citation>
    <scope>NUCLEOTIDE SEQUENCE</scope>
    <source>
        <strain evidence="1">CG-C14</strain>
    </source>
</reference>
<name>A0ACC1Q0E1_9APHY</name>
<dbReference type="EMBL" id="JANSHE010000750">
    <property type="protein sequence ID" value="KAJ3007432.1"/>
    <property type="molecule type" value="Genomic_DNA"/>
</dbReference>
<gene>
    <name evidence="1" type="ORF">NUW54_g3552</name>
</gene>
<proteinExistence type="predicted"/>